<evidence type="ECO:0000313" key="9">
    <source>
        <dbReference type="EMBL" id="WAR06770.1"/>
    </source>
</evidence>
<dbReference type="InterPro" id="IPR013087">
    <property type="entry name" value="Znf_C2H2_type"/>
</dbReference>
<evidence type="ECO:0000256" key="4">
    <source>
        <dbReference type="ARBA" id="ARBA00022771"/>
    </source>
</evidence>
<evidence type="ECO:0000256" key="5">
    <source>
        <dbReference type="ARBA" id="ARBA00022833"/>
    </source>
</evidence>
<keyword evidence="2" id="KW-0479">Metal-binding</keyword>
<evidence type="ECO:0000256" key="1">
    <source>
        <dbReference type="ARBA" id="ARBA00004123"/>
    </source>
</evidence>
<keyword evidence="5" id="KW-0862">Zinc</keyword>
<dbReference type="SMART" id="SM00355">
    <property type="entry name" value="ZnF_C2H2"/>
    <property type="match status" value="2"/>
</dbReference>
<keyword evidence="4 7" id="KW-0863">Zinc-finger</keyword>
<evidence type="ECO:0000256" key="6">
    <source>
        <dbReference type="ARBA" id="ARBA00023242"/>
    </source>
</evidence>
<dbReference type="PANTHER" id="PTHR23226:SF416">
    <property type="entry name" value="FI01424P"/>
    <property type="match status" value="1"/>
</dbReference>
<dbReference type="SUPFAM" id="SSF57667">
    <property type="entry name" value="beta-beta-alpha zinc fingers"/>
    <property type="match status" value="2"/>
</dbReference>
<dbReference type="InterPro" id="IPR036236">
    <property type="entry name" value="Znf_C2H2_sf"/>
</dbReference>
<organism evidence="9 10">
    <name type="scientific">Mya arenaria</name>
    <name type="common">Soft-shell clam</name>
    <dbReference type="NCBI Taxonomy" id="6604"/>
    <lineage>
        <taxon>Eukaryota</taxon>
        <taxon>Metazoa</taxon>
        <taxon>Spiralia</taxon>
        <taxon>Lophotrochozoa</taxon>
        <taxon>Mollusca</taxon>
        <taxon>Bivalvia</taxon>
        <taxon>Autobranchia</taxon>
        <taxon>Heteroconchia</taxon>
        <taxon>Euheterodonta</taxon>
        <taxon>Imparidentia</taxon>
        <taxon>Neoheterodontei</taxon>
        <taxon>Myida</taxon>
        <taxon>Myoidea</taxon>
        <taxon>Myidae</taxon>
        <taxon>Mya</taxon>
    </lineage>
</organism>
<keyword evidence="10" id="KW-1185">Reference proteome</keyword>
<feature type="non-terminal residue" evidence="9">
    <location>
        <position position="82"/>
    </location>
</feature>
<dbReference type="Proteomes" id="UP001164746">
    <property type="component" value="Chromosome 6"/>
</dbReference>
<keyword evidence="3" id="KW-0677">Repeat</keyword>
<feature type="domain" description="C2H2-type" evidence="8">
    <location>
        <begin position="55"/>
        <end position="82"/>
    </location>
</feature>
<dbReference type="PROSITE" id="PS50157">
    <property type="entry name" value="ZINC_FINGER_C2H2_2"/>
    <property type="match status" value="1"/>
</dbReference>
<evidence type="ECO:0000256" key="7">
    <source>
        <dbReference type="PROSITE-ProRule" id="PRU00042"/>
    </source>
</evidence>
<dbReference type="EMBL" id="CP111017">
    <property type="protein sequence ID" value="WAR06770.1"/>
    <property type="molecule type" value="Genomic_DNA"/>
</dbReference>
<name>A0ABY7E9Q9_MYAAR</name>
<reference evidence="9" key="1">
    <citation type="submission" date="2022-11" db="EMBL/GenBank/DDBJ databases">
        <title>Centuries of genome instability and evolution in soft-shell clam transmissible cancer (bioRxiv).</title>
        <authorList>
            <person name="Hart S.F.M."/>
            <person name="Yonemitsu M.A."/>
            <person name="Giersch R.M."/>
            <person name="Beal B.F."/>
            <person name="Arriagada G."/>
            <person name="Davis B.W."/>
            <person name="Ostrander E.A."/>
            <person name="Goff S.P."/>
            <person name="Metzger M.J."/>
        </authorList>
    </citation>
    <scope>NUCLEOTIDE SEQUENCE</scope>
    <source>
        <strain evidence="9">MELC-2E11</strain>
        <tissue evidence="9">Siphon/mantle</tissue>
    </source>
</reference>
<protein>
    <submittedName>
        <fullName evidence="9">ZN347-like protein</fullName>
    </submittedName>
</protein>
<dbReference type="Gene3D" id="3.30.160.60">
    <property type="entry name" value="Classic Zinc Finger"/>
    <property type="match status" value="2"/>
</dbReference>
<comment type="subcellular location">
    <subcellularLocation>
        <location evidence="1">Nucleus</location>
    </subcellularLocation>
</comment>
<evidence type="ECO:0000256" key="3">
    <source>
        <dbReference type="ARBA" id="ARBA00022737"/>
    </source>
</evidence>
<dbReference type="PANTHER" id="PTHR23226">
    <property type="entry name" value="ZINC FINGER AND SCAN DOMAIN-CONTAINING"/>
    <property type="match status" value="1"/>
</dbReference>
<evidence type="ECO:0000313" key="10">
    <source>
        <dbReference type="Proteomes" id="UP001164746"/>
    </source>
</evidence>
<proteinExistence type="predicted"/>
<dbReference type="Pfam" id="PF00096">
    <property type="entry name" value="zf-C2H2"/>
    <property type="match status" value="1"/>
</dbReference>
<keyword evidence="6" id="KW-0539">Nucleus</keyword>
<evidence type="ECO:0000259" key="8">
    <source>
        <dbReference type="PROSITE" id="PS50157"/>
    </source>
</evidence>
<sequence length="82" mass="9570">CHVHSEAKPFVCINCEKSFPTIADLHNHNIIRLEKSREKSNLKAHLDMHKGESSLKCPECEKVFRHRSSLSRHNKIHKNNMN</sequence>
<dbReference type="PROSITE" id="PS00028">
    <property type="entry name" value="ZINC_FINGER_C2H2_1"/>
    <property type="match status" value="1"/>
</dbReference>
<accession>A0ABY7E9Q9</accession>
<gene>
    <name evidence="9" type="ORF">MAR_016728</name>
</gene>
<evidence type="ECO:0000256" key="2">
    <source>
        <dbReference type="ARBA" id="ARBA00022723"/>
    </source>
</evidence>